<evidence type="ECO:0000313" key="1">
    <source>
        <dbReference type="EMBL" id="BAL81804.1"/>
    </source>
</evidence>
<dbReference type="HOGENOM" id="CLU_340938_0_0_9"/>
<dbReference type="SMART" id="SM00671">
    <property type="entry name" value="SEL1"/>
    <property type="match status" value="8"/>
</dbReference>
<gene>
    <name evidence="1" type="ordered locus">SELR_00960</name>
</gene>
<dbReference type="GO" id="GO:0036503">
    <property type="term" value="P:ERAD pathway"/>
    <property type="evidence" value="ECO:0007669"/>
    <property type="project" value="TreeGrafter"/>
</dbReference>
<sequence length="832" mass="93221">MGKQFTPAVHEAVELIWCHADAESARRGQAMLQQAAEAGDADAWGLLARTYMGQEAVWENSGLPQIKDGEKVHAYILKSIAGGSAAGVVCAVAQRWFYPTEQEALLAHWESSEAAWEDAKAYTGKEGEPMMSFLVGAAYRYGAEPLLRGQSTHEAPLVRARKALPYLEEAVEGGFAWALDLYKDCVGIISQAERDGALIAKYRKLEDKFCREGVPHAIWSRGEDLYEQQNYEAARSYYEKAAAGLDNARFNLGYMLRHGQGISENPRQALEEYFLPLAEQGHVNSMYQVADIYFWGDFFPRDFAKAYAWCERALGRVTECHGFYAYDVLLPLMCYCKLYGQGTPADEKLAALTIQEEMQREEAAPSLPGYKRALLQYLMAEVYAHGYGGISQDEELAETYRQAATEYGGFKSMLAKMSWARNPIVLYSQTKDEDGPLNGETLRSWQERRTAQADQQRTWRLGFDLPCGRSIGFVHYGEEELRAALDLLKQDCYGILLLDKEHSDSEHLAVGYGLGGYYLQAYLGGRYFCKEVAQQAEALDCLSAWAANEGLQGQDWQADEDAEKKSQWNYYLRLAEKCKQQGDKPGRIVALERAAELGCGHAMNLLGIIHSDDIKEASIWFLNAARTDDADDVVSAWYSLGKLHKENAQGDGAQALHYLEKAAKMGDSAAWLELGICYLKGIGTKKDYEKGVACYEQSIAMGDYEAMLARAHLCVDAEGEWHDLEAAIPCLERVAYEECADNDWQNEGRVMLAKAYLAKDTDAYYEKARSLVRQAAGEGNMEGAFALAHFYKEDGEMIAYRKVLKRAAEDGYEPAQEEVEHMYDTSEWSECL</sequence>
<name>I0GM17_SELRL</name>
<dbReference type="InterPro" id="IPR006597">
    <property type="entry name" value="Sel1-like"/>
</dbReference>
<dbReference type="eggNOG" id="COG0790">
    <property type="taxonomic scope" value="Bacteria"/>
</dbReference>
<reference evidence="1 2" key="1">
    <citation type="submission" date="2011-10" db="EMBL/GenBank/DDBJ databases">
        <title>Whole genome sequence of Selenomonas ruminantium subsp. lactilytica TAM6421.</title>
        <authorList>
            <person name="Oguchi A."/>
            <person name="Ankai A."/>
            <person name="Kaneko J."/>
            <person name="Yamada-Narita S."/>
            <person name="Fukui S."/>
            <person name="Takahashi M."/>
            <person name="Onodera T."/>
            <person name="Kojima S."/>
            <person name="Fushimi T."/>
            <person name="Abe N."/>
            <person name="Kamio Y."/>
            <person name="Yamazaki S."/>
            <person name="Fujita N."/>
        </authorList>
    </citation>
    <scope>NUCLEOTIDE SEQUENCE [LARGE SCALE GENOMIC DNA]</scope>
    <source>
        <strain evidence="2">NBRC 103574 / TAM6421</strain>
    </source>
</reference>
<dbReference type="PANTHER" id="PTHR11102:SF147">
    <property type="entry name" value="SEL1L ADAPTOR SUBUNIT OF ERAD E3 UBIQUITIN LIGASE"/>
    <property type="match status" value="1"/>
</dbReference>
<dbReference type="InterPro" id="IPR050767">
    <property type="entry name" value="Sel1_AlgK"/>
</dbReference>
<dbReference type="EMBL" id="AP012292">
    <property type="protein sequence ID" value="BAL81804.1"/>
    <property type="molecule type" value="Genomic_DNA"/>
</dbReference>
<dbReference type="Pfam" id="PF08238">
    <property type="entry name" value="Sel1"/>
    <property type="match status" value="7"/>
</dbReference>
<dbReference type="PANTHER" id="PTHR11102">
    <property type="entry name" value="SEL-1-LIKE PROTEIN"/>
    <property type="match status" value="1"/>
</dbReference>
<organism evidence="1 2">
    <name type="scientific">Selenomonas ruminantium subsp. lactilytica (strain NBRC 103574 / TAM6421)</name>
    <dbReference type="NCBI Taxonomy" id="927704"/>
    <lineage>
        <taxon>Bacteria</taxon>
        <taxon>Bacillati</taxon>
        <taxon>Bacillota</taxon>
        <taxon>Negativicutes</taxon>
        <taxon>Selenomonadales</taxon>
        <taxon>Selenomonadaceae</taxon>
        <taxon>Selenomonas</taxon>
    </lineage>
</organism>
<dbReference type="OrthoDB" id="1660036at2"/>
<evidence type="ECO:0008006" key="3">
    <source>
        <dbReference type="Google" id="ProtNLM"/>
    </source>
</evidence>
<dbReference type="SUPFAM" id="SSF81901">
    <property type="entry name" value="HCP-like"/>
    <property type="match status" value="2"/>
</dbReference>
<dbReference type="InterPro" id="IPR011990">
    <property type="entry name" value="TPR-like_helical_dom_sf"/>
</dbReference>
<dbReference type="KEGG" id="sri:SELR_00960"/>
<accession>I0GM17</accession>
<dbReference type="PATRIC" id="fig|927704.6.peg.99"/>
<dbReference type="Proteomes" id="UP000007887">
    <property type="component" value="Chromosome"/>
</dbReference>
<dbReference type="RefSeq" id="WP_014423251.1">
    <property type="nucleotide sequence ID" value="NC_017068.1"/>
</dbReference>
<dbReference type="Gene3D" id="1.25.40.10">
    <property type="entry name" value="Tetratricopeptide repeat domain"/>
    <property type="match status" value="2"/>
</dbReference>
<evidence type="ECO:0000313" key="2">
    <source>
        <dbReference type="Proteomes" id="UP000007887"/>
    </source>
</evidence>
<dbReference type="AlphaFoldDB" id="I0GM17"/>
<protein>
    <recommendedName>
        <fullName evidence="3">TPR repeat</fullName>
    </recommendedName>
</protein>
<proteinExistence type="predicted"/>